<dbReference type="SUPFAM" id="SSF54236">
    <property type="entry name" value="Ubiquitin-like"/>
    <property type="match status" value="1"/>
</dbReference>
<dbReference type="AlphaFoldDB" id="A0AAE9W8V5"/>
<keyword evidence="1" id="KW-1133">Transmembrane helix</keyword>
<dbReference type="SMART" id="SM00264">
    <property type="entry name" value="BAG"/>
    <property type="match status" value="1"/>
</dbReference>
<dbReference type="EMBL" id="CP115611">
    <property type="protein sequence ID" value="WBW71488.1"/>
    <property type="molecule type" value="Genomic_DNA"/>
</dbReference>
<accession>A0AAE9W8V5</accession>
<sequence>MNSYLLGFHSLEKRYWVSFIVVSVTVLLGIVIRKKTQKTEETIVVKYQDERLRFVFRQPRLSKVSYLNLLQRVCKAFGVVPEKVYLEFDGKELQDVSLAQQYIRDGSVLHLKPHPLSPASQQIEAYKADLQKNVLPLVQQFCSSPPSDAQAVQDEHVRLTETLLGRMIRLDAIDVQDEPDTRLKRKETVRWTQGFFQELDITKSNSLKGLK</sequence>
<keyword evidence="1" id="KW-0812">Transmembrane</keyword>
<dbReference type="PROSITE" id="PS51035">
    <property type="entry name" value="BAG"/>
    <property type="match status" value="1"/>
</dbReference>
<dbReference type="Pfam" id="PF02179">
    <property type="entry name" value="BAG"/>
    <property type="match status" value="1"/>
</dbReference>
<evidence type="ECO:0000313" key="4">
    <source>
        <dbReference type="Proteomes" id="UP001212411"/>
    </source>
</evidence>
<proteinExistence type="predicted"/>
<evidence type="ECO:0000256" key="1">
    <source>
        <dbReference type="SAM" id="Phobius"/>
    </source>
</evidence>
<name>A0AAE9W8V5_9SCHI</name>
<dbReference type="Gene3D" id="3.10.20.90">
    <property type="entry name" value="Phosphatidylinositol 3-kinase Catalytic Subunit, Chain A, domain 1"/>
    <property type="match status" value="1"/>
</dbReference>
<dbReference type="KEGG" id="som:SOMG_02251"/>
<keyword evidence="1" id="KW-0472">Membrane</keyword>
<dbReference type="GeneID" id="80875732"/>
<dbReference type="RefSeq" id="XP_056035731.1">
    <property type="nucleotide sequence ID" value="XM_056181043.1"/>
</dbReference>
<dbReference type="Pfam" id="PF00240">
    <property type="entry name" value="ubiquitin"/>
    <property type="match status" value="1"/>
</dbReference>
<dbReference type="SUPFAM" id="SSF63491">
    <property type="entry name" value="BAG domain"/>
    <property type="match status" value="1"/>
</dbReference>
<reference evidence="3 4" key="1">
    <citation type="journal article" date="2023" name="G3 (Bethesda)">
        <title>A high-quality reference genome for the fission yeast Schizosaccharomyces osmophilus.</title>
        <authorList>
            <person name="Jia G.S."/>
            <person name="Zhang W.C."/>
            <person name="Liang Y."/>
            <person name="Liu X.H."/>
            <person name="Rhind N."/>
            <person name="Pidoux A."/>
            <person name="Brysch-Herzberg M."/>
            <person name="Du L.L."/>
        </authorList>
    </citation>
    <scope>NUCLEOTIDE SEQUENCE [LARGE SCALE GENOMIC DNA]</scope>
    <source>
        <strain evidence="3 4">CBS 15793</strain>
    </source>
</reference>
<dbReference type="Gene3D" id="1.20.58.120">
    <property type="entry name" value="BAG domain"/>
    <property type="match status" value="1"/>
</dbReference>
<evidence type="ECO:0000313" key="3">
    <source>
        <dbReference type="EMBL" id="WBW71488.1"/>
    </source>
</evidence>
<dbReference type="InterPro" id="IPR000626">
    <property type="entry name" value="Ubiquitin-like_dom"/>
</dbReference>
<dbReference type="InterPro" id="IPR003103">
    <property type="entry name" value="BAG_domain"/>
</dbReference>
<protein>
    <submittedName>
        <fullName evidence="3">BAG family molecular chaperone regulator Bag102</fullName>
    </submittedName>
</protein>
<gene>
    <name evidence="3" type="primary">bag102</name>
    <name evidence="3" type="ORF">SOMG_02251</name>
</gene>
<keyword evidence="4" id="KW-1185">Reference proteome</keyword>
<dbReference type="Proteomes" id="UP001212411">
    <property type="component" value="Chromosome 1"/>
</dbReference>
<dbReference type="InterPro" id="IPR029071">
    <property type="entry name" value="Ubiquitin-like_domsf"/>
</dbReference>
<organism evidence="3 4">
    <name type="scientific">Schizosaccharomyces osmophilus</name>
    <dbReference type="NCBI Taxonomy" id="2545709"/>
    <lineage>
        <taxon>Eukaryota</taxon>
        <taxon>Fungi</taxon>
        <taxon>Dikarya</taxon>
        <taxon>Ascomycota</taxon>
        <taxon>Taphrinomycotina</taxon>
        <taxon>Schizosaccharomycetes</taxon>
        <taxon>Schizosaccharomycetales</taxon>
        <taxon>Schizosaccharomycetaceae</taxon>
        <taxon>Schizosaccharomyces</taxon>
    </lineage>
</organism>
<dbReference type="GO" id="GO:0051087">
    <property type="term" value="F:protein-folding chaperone binding"/>
    <property type="evidence" value="ECO:0007669"/>
    <property type="project" value="InterPro"/>
</dbReference>
<dbReference type="InterPro" id="IPR036533">
    <property type="entry name" value="BAG_dom_sf"/>
</dbReference>
<dbReference type="CDD" id="cd17039">
    <property type="entry name" value="Ubl_ubiquitin_like"/>
    <property type="match status" value="1"/>
</dbReference>
<feature type="domain" description="BAG" evidence="2">
    <location>
        <begin position="131"/>
        <end position="203"/>
    </location>
</feature>
<evidence type="ECO:0000259" key="2">
    <source>
        <dbReference type="PROSITE" id="PS51035"/>
    </source>
</evidence>
<feature type="transmembrane region" description="Helical" evidence="1">
    <location>
        <begin position="15"/>
        <end position="32"/>
    </location>
</feature>